<evidence type="ECO:0000313" key="2">
    <source>
        <dbReference type="EMBL" id="TVU43088.1"/>
    </source>
</evidence>
<dbReference type="Gramene" id="TVU43088">
    <property type="protein sequence ID" value="TVU43088"/>
    <property type="gene ID" value="EJB05_09525"/>
</dbReference>
<evidence type="ECO:0000259" key="1">
    <source>
        <dbReference type="Pfam" id="PF22996"/>
    </source>
</evidence>
<dbReference type="AlphaFoldDB" id="A0A5J9W4N6"/>
<sequence>MLRTCRLPRKLVYVCPKSTCAHHDRTRSEDIQQAVFGFHSTSQANGSSEQDFLVFYPPQIDRT</sequence>
<dbReference type="InterPro" id="IPR055186">
    <property type="entry name" value="C2H2-2nd_BIRD-IDD"/>
</dbReference>
<name>A0A5J9W4N6_9POAL</name>
<evidence type="ECO:0000313" key="3">
    <source>
        <dbReference type="Proteomes" id="UP000324897"/>
    </source>
</evidence>
<organism evidence="2 3">
    <name type="scientific">Eragrostis curvula</name>
    <name type="common">weeping love grass</name>
    <dbReference type="NCBI Taxonomy" id="38414"/>
    <lineage>
        <taxon>Eukaryota</taxon>
        <taxon>Viridiplantae</taxon>
        <taxon>Streptophyta</taxon>
        <taxon>Embryophyta</taxon>
        <taxon>Tracheophyta</taxon>
        <taxon>Spermatophyta</taxon>
        <taxon>Magnoliopsida</taxon>
        <taxon>Liliopsida</taxon>
        <taxon>Poales</taxon>
        <taxon>Poaceae</taxon>
        <taxon>PACMAD clade</taxon>
        <taxon>Chloridoideae</taxon>
        <taxon>Eragrostideae</taxon>
        <taxon>Eragrostidinae</taxon>
        <taxon>Eragrostis</taxon>
    </lineage>
</organism>
<feature type="domain" description="BIRD-IDD transcription factor second C2H2 zinc finger" evidence="1">
    <location>
        <begin position="9"/>
        <end position="28"/>
    </location>
</feature>
<protein>
    <recommendedName>
        <fullName evidence="1">BIRD-IDD transcription factor second C2H2 zinc finger domain-containing protein</fullName>
    </recommendedName>
</protein>
<dbReference type="Proteomes" id="UP000324897">
    <property type="component" value="Unassembled WGS sequence"/>
</dbReference>
<proteinExistence type="predicted"/>
<gene>
    <name evidence="2" type="ORF">EJB05_09525</name>
</gene>
<dbReference type="Pfam" id="PF22996">
    <property type="entry name" value="C2H2-2nd_BIRD-IDD"/>
    <property type="match status" value="1"/>
</dbReference>
<accession>A0A5J9W4N6</accession>
<reference evidence="2 3" key="1">
    <citation type="journal article" date="2019" name="Sci. Rep.">
        <title>A high-quality genome of Eragrostis curvula grass provides insights into Poaceae evolution and supports new strategies to enhance forage quality.</title>
        <authorList>
            <person name="Carballo J."/>
            <person name="Santos B.A.C.M."/>
            <person name="Zappacosta D."/>
            <person name="Garbus I."/>
            <person name="Selva J.P."/>
            <person name="Gallo C.A."/>
            <person name="Diaz A."/>
            <person name="Albertini E."/>
            <person name="Caccamo M."/>
            <person name="Echenique V."/>
        </authorList>
    </citation>
    <scope>NUCLEOTIDE SEQUENCE [LARGE SCALE GENOMIC DNA]</scope>
    <source>
        <strain evidence="3">cv. Victoria</strain>
        <tissue evidence="2">Leaf</tissue>
    </source>
</reference>
<comment type="caution">
    <text evidence="2">The sequence shown here is derived from an EMBL/GenBank/DDBJ whole genome shotgun (WGS) entry which is preliminary data.</text>
</comment>
<dbReference type="EMBL" id="RWGY01000005">
    <property type="protein sequence ID" value="TVU43088.1"/>
    <property type="molecule type" value="Genomic_DNA"/>
</dbReference>
<keyword evidence="3" id="KW-1185">Reference proteome</keyword>